<evidence type="ECO:0000313" key="2">
    <source>
        <dbReference type="Proteomes" id="UP001056120"/>
    </source>
</evidence>
<reference evidence="2" key="1">
    <citation type="journal article" date="2022" name="Mol. Ecol. Resour.">
        <title>The genomes of chicory, endive, great burdock and yacon provide insights into Asteraceae palaeo-polyploidization history and plant inulin production.</title>
        <authorList>
            <person name="Fan W."/>
            <person name="Wang S."/>
            <person name="Wang H."/>
            <person name="Wang A."/>
            <person name="Jiang F."/>
            <person name="Liu H."/>
            <person name="Zhao H."/>
            <person name="Xu D."/>
            <person name="Zhang Y."/>
        </authorList>
    </citation>
    <scope>NUCLEOTIDE SEQUENCE [LARGE SCALE GENOMIC DNA]</scope>
    <source>
        <strain evidence="2">cv. Yunnan</strain>
    </source>
</reference>
<dbReference type="EMBL" id="CM042042">
    <property type="protein sequence ID" value="KAI3705336.1"/>
    <property type="molecule type" value="Genomic_DNA"/>
</dbReference>
<dbReference type="Proteomes" id="UP001056120">
    <property type="component" value="Linkage Group LG25"/>
</dbReference>
<evidence type="ECO:0000313" key="1">
    <source>
        <dbReference type="EMBL" id="KAI3705336.1"/>
    </source>
</evidence>
<accession>A0ACB9A5T4</accession>
<name>A0ACB9A5T4_9ASTR</name>
<proteinExistence type="predicted"/>
<protein>
    <submittedName>
        <fullName evidence="1">Uncharacterized protein</fullName>
    </submittedName>
</protein>
<organism evidence="1 2">
    <name type="scientific">Smallanthus sonchifolius</name>
    <dbReference type="NCBI Taxonomy" id="185202"/>
    <lineage>
        <taxon>Eukaryota</taxon>
        <taxon>Viridiplantae</taxon>
        <taxon>Streptophyta</taxon>
        <taxon>Embryophyta</taxon>
        <taxon>Tracheophyta</taxon>
        <taxon>Spermatophyta</taxon>
        <taxon>Magnoliopsida</taxon>
        <taxon>eudicotyledons</taxon>
        <taxon>Gunneridae</taxon>
        <taxon>Pentapetalae</taxon>
        <taxon>asterids</taxon>
        <taxon>campanulids</taxon>
        <taxon>Asterales</taxon>
        <taxon>Asteraceae</taxon>
        <taxon>Asteroideae</taxon>
        <taxon>Heliantheae alliance</taxon>
        <taxon>Millerieae</taxon>
        <taxon>Smallanthus</taxon>
    </lineage>
</organism>
<keyword evidence="2" id="KW-1185">Reference proteome</keyword>
<reference evidence="1 2" key="2">
    <citation type="journal article" date="2022" name="Mol. Ecol. Resour.">
        <title>The genomes of chicory, endive, great burdock and yacon provide insights into Asteraceae paleo-polyploidization history and plant inulin production.</title>
        <authorList>
            <person name="Fan W."/>
            <person name="Wang S."/>
            <person name="Wang H."/>
            <person name="Wang A."/>
            <person name="Jiang F."/>
            <person name="Liu H."/>
            <person name="Zhao H."/>
            <person name="Xu D."/>
            <person name="Zhang Y."/>
        </authorList>
    </citation>
    <scope>NUCLEOTIDE SEQUENCE [LARGE SCALE GENOMIC DNA]</scope>
    <source>
        <strain evidence="2">cv. Yunnan</strain>
        <tissue evidence="1">Leaves</tissue>
    </source>
</reference>
<comment type="caution">
    <text evidence="1">The sequence shown here is derived from an EMBL/GenBank/DDBJ whole genome shotgun (WGS) entry which is preliminary data.</text>
</comment>
<sequence>MATRKFHHHQHHDQTPKFLYLGGGGDQRINPLGVDGFELNESNLWNTRVCDHSIEPRNLISRRSKFPLKTHQRRKVPMSTAAKSLPVNVPDWSMILRDEYKHHGRRNYDHDDDDDVEFDGYDEMLPPHEYLARTRIASFSVHEGVGRTLKGRDLSRVRNAIWKQTGFEQD</sequence>
<gene>
    <name evidence="1" type="ORF">L1987_75572</name>
</gene>